<organism evidence="2 3">
    <name type="scientific">Orchesella dallaii</name>
    <dbReference type="NCBI Taxonomy" id="48710"/>
    <lineage>
        <taxon>Eukaryota</taxon>
        <taxon>Metazoa</taxon>
        <taxon>Ecdysozoa</taxon>
        <taxon>Arthropoda</taxon>
        <taxon>Hexapoda</taxon>
        <taxon>Collembola</taxon>
        <taxon>Entomobryomorpha</taxon>
        <taxon>Entomobryoidea</taxon>
        <taxon>Orchesellidae</taxon>
        <taxon>Orchesellinae</taxon>
        <taxon>Orchesella</taxon>
    </lineage>
</organism>
<protein>
    <submittedName>
        <fullName evidence="2">Uncharacterized protein</fullName>
    </submittedName>
</protein>
<dbReference type="EMBL" id="CAXLJM020000061">
    <property type="protein sequence ID" value="CAL8119813.1"/>
    <property type="molecule type" value="Genomic_DNA"/>
</dbReference>
<accession>A0ABP1R5C7</accession>
<feature type="transmembrane region" description="Helical" evidence="1">
    <location>
        <begin position="170"/>
        <end position="194"/>
    </location>
</feature>
<name>A0ABP1R5C7_9HEXA</name>
<keyword evidence="3" id="KW-1185">Reference proteome</keyword>
<evidence type="ECO:0000313" key="2">
    <source>
        <dbReference type="EMBL" id="CAL8119813.1"/>
    </source>
</evidence>
<dbReference type="Proteomes" id="UP001642540">
    <property type="component" value="Unassembled WGS sequence"/>
</dbReference>
<proteinExistence type="predicted"/>
<keyword evidence="1" id="KW-1133">Transmembrane helix</keyword>
<reference evidence="2 3" key="1">
    <citation type="submission" date="2024-08" db="EMBL/GenBank/DDBJ databases">
        <authorList>
            <person name="Cucini C."/>
            <person name="Frati F."/>
        </authorList>
    </citation>
    <scope>NUCLEOTIDE SEQUENCE [LARGE SCALE GENOMIC DNA]</scope>
</reference>
<evidence type="ECO:0000256" key="1">
    <source>
        <dbReference type="SAM" id="Phobius"/>
    </source>
</evidence>
<sequence>MIKPNILSKLIVEADSGNDIVQKYMRIHEKVVNFTSIELFKNRATGYVRYIEKIKNCDKTAFMGWSDEIENSRLHLDDTLFNAGRYSDQEFISTSEDTLFQMTKGWTLRDVVIVPTDMLTRMSILVESGIAQQWKKIEKLVKNLHLTSKTLGRSRPLLALTLNDNISVVFYVHCVLLLVTCITFIIEQCLGYLVMISVVKTLLKYV</sequence>
<comment type="caution">
    <text evidence="2">The sequence shown here is derived from an EMBL/GenBank/DDBJ whole genome shotgun (WGS) entry which is preliminary data.</text>
</comment>
<evidence type="ECO:0000313" key="3">
    <source>
        <dbReference type="Proteomes" id="UP001642540"/>
    </source>
</evidence>
<keyword evidence="1" id="KW-0812">Transmembrane</keyword>
<gene>
    <name evidence="2" type="ORF">ODALV1_LOCUS18733</name>
</gene>
<keyword evidence="1" id="KW-0472">Membrane</keyword>